<dbReference type="EMBL" id="FQZQ01000036">
    <property type="protein sequence ID" value="SHK52817.1"/>
    <property type="molecule type" value="Genomic_DNA"/>
</dbReference>
<dbReference type="Gene3D" id="3.40.50.720">
    <property type="entry name" value="NAD(P)-binding Rossmann-like Domain"/>
    <property type="match status" value="1"/>
</dbReference>
<dbReference type="PRINTS" id="PR00080">
    <property type="entry name" value="SDRFAMILY"/>
</dbReference>
<dbReference type="PANTHER" id="PTHR42760">
    <property type="entry name" value="SHORT-CHAIN DEHYDROGENASES/REDUCTASES FAMILY MEMBER"/>
    <property type="match status" value="1"/>
</dbReference>
<dbReference type="GO" id="GO:0016616">
    <property type="term" value="F:oxidoreductase activity, acting on the CH-OH group of donors, NAD or NADP as acceptor"/>
    <property type="evidence" value="ECO:0007669"/>
    <property type="project" value="UniProtKB-ARBA"/>
</dbReference>
<dbReference type="STRING" id="1470563.SAMN05444000_13610"/>
<dbReference type="SMART" id="SM00822">
    <property type="entry name" value="PKS_KR"/>
    <property type="match status" value="1"/>
</dbReference>
<dbReference type="FunFam" id="3.40.50.720:FF:000084">
    <property type="entry name" value="Short-chain dehydrogenase reductase"/>
    <property type="match status" value="1"/>
</dbReference>
<accession>A0A1M6T752</accession>
<evidence type="ECO:0000313" key="3">
    <source>
        <dbReference type="EMBL" id="SHK52817.1"/>
    </source>
</evidence>
<proteinExistence type="inferred from homology"/>
<dbReference type="NCBIfam" id="NF009466">
    <property type="entry name" value="PRK12826.1-2"/>
    <property type="match status" value="1"/>
</dbReference>
<dbReference type="Pfam" id="PF13561">
    <property type="entry name" value="adh_short_C2"/>
    <property type="match status" value="1"/>
</dbReference>
<dbReference type="PRINTS" id="PR00081">
    <property type="entry name" value="GDHRDH"/>
</dbReference>
<dbReference type="InterPro" id="IPR036291">
    <property type="entry name" value="NAD(P)-bd_dom_sf"/>
</dbReference>
<dbReference type="SUPFAM" id="SSF51735">
    <property type="entry name" value="NAD(P)-binding Rossmann-fold domains"/>
    <property type="match status" value="1"/>
</dbReference>
<dbReference type="OrthoDB" id="9792355at2"/>
<dbReference type="RefSeq" id="WP_073256882.1">
    <property type="nucleotide sequence ID" value="NZ_FQZQ01000036.1"/>
</dbReference>
<protein>
    <submittedName>
        <fullName evidence="3">NAD(P)-dependent dehydrogenase, short-chain alcohol dehydrogenase family</fullName>
    </submittedName>
</protein>
<dbReference type="Proteomes" id="UP000183982">
    <property type="component" value="Unassembled WGS sequence"/>
</dbReference>
<keyword evidence="4" id="KW-1185">Reference proteome</keyword>
<reference evidence="4" key="1">
    <citation type="submission" date="2016-11" db="EMBL/GenBank/DDBJ databases">
        <authorList>
            <person name="Varghese N."/>
            <person name="Submissions S."/>
        </authorList>
    </citation>
    <scope>NUCLEOTIDE SEQUENCE [LARGE SCALE GENOMIC DNA]</scope>
    <source>
        <strain evidence="4">DSM 100564</strain>
    </source>
</reference>
<evidence type="ECO:0000259" key="2">
    <source>
        <dbReference type="SMART" id="SM00822"/>
    </source>
</evidence>
<gene>
    <name evidence="3" type="ORF">SAMN05444000_13610</name>
</gene>
<feature type="domain" description="Ketoreductase" evidence="2">
    <location>
        <begin position="8"/>
        <end position="176"/>
    </location>
</feature>
<sequence>MTKPFTGQVALVTGASSGIGRATAQAFAKGGAKVVVAARRPEQCEETVDLIRSAGGEAIFCKTDVAKPAEVKTMIETTIAGFGALNFLFNNAGVEGTTFTPIEDYAEDDWAQVIAINLTGVFLCTKYAMPHLVRTKGAIVNMASIAGLSGGRMGAAYYASKHGVVGLTKSTAIEYADKGVRVNAVAPAVIKTPMIERADLVGNDEIEQKMLSLHPLGRFGVPEEVANAVTWLCSEQASFVTGHTLPVDGGFLVP</sequence>
<dbReference type="InterPro" id="IPR057326">
    <property type="entry name" value="KR_dom"/>
</dbReference>
<evidence type="ECO:0000313" key="4">
    <source>
        <dbReference type="Proteomes" id="UP000183982"/>
    </source>
</evidence>
<dbReference type="NCBIfam" id="NF005559">
    <property type="entry name" value="PRK07231.1"/>
    <property type="match status" value="1"/>
</dbReference>
<evidence type="ECO:0000256" key="1">
    <source>
        <dbReference type="ARBA" id="ARBA00006484"/>
    </source>
</evidence>
<dbReference type="AlphaFoldDB" id="A0A1M6T752"/>
<organism evidence="3 4">
    <name type="scientific">Shimia gijangensis</name>
    <dbReference type="NCBI Taxonomy" id="1470563"/>
    <lineage>
        <taxon>Bacteria</taxon>
        <taxon>Pseudomonadati</taxon>
        <taxon>Pseudomonadota</taxon>
        <taxon>Alphaproteobacteria</taxon>
        <taxon>Rhodobacterales</taxon>
        <taxon>Roseobacteraceae</taxon>
    </lineage>
</organism>
<dbReference type="InterPro" id="IPR002347">
    <property type="entry name" value="SDR_fam"/>
</dbReference>
<comment type="similarity">
    <text evidence="1">Belongs to the short-chain dehydrogenases/reductases (SDR) family.</text>
</comment>
<name>A0A1M6T752_9RHOB</name>